<protein>
    <submittedName>
        <fullName evidence="2">Uncharacterized protein</fullName>
    </submittedName>
</protein>
<proteinExistence type="predicted"/>
<keyword evidence="3" id="KW-1185">Reference proteome</keyword>
<dbReference type="Proteomes" id="UP000015104">
    <property type="component" value="Unassembled WGS sequence"/>
</dbReference>
<dbReference type="InterPro" id="IPR000048">
    <property type="entry name" value="IQ_motif_EF-hand-BS"/>
</dbReference>
<dbReference type="SMART" id="SM00015">
    <property type="entry name" value="IQ"/>
    <property type="match status" value="2"/>
</dbReference>
<dbReference type="PANTHER" id="PTHR10699">
    <property type="entry name" value="NEUROMODULIN"/>
    <property type="match status" value="1"/>
</dbReference>
<feature type="compositionally biased region" description="Basic and acidic residues" evidence="1">
    <location>
        <begin position="29"/>
        <end position="49"/>
    </location>
</feature>
<dbReference type="Pfam" id="PF00612">
    <property type="entry name" value="IQ"/>
    <property type="match status" value="2"/>
</dbReference>
<dbReference type="CTD" id="3535"/>
<dbReference type="PANTHER" id="PTHR10699:SF11">
    <property type="entry name" value="IGLOO, ISOFORM A"/>
    <property type="match status" value="1"/>
</dbReference>
<name>T1JQ30_TETUR</name>
<accession>T1JQ30</accession>
<dbReference type="RefSeq" id="XP_025018261.1">
    <property type="nucleotide sequence ID" value="XM_025162493.1"/>
</dbReference>
<dbReference type="OMA" id="MEDSHKF"/>
<reference evidence="2" key="2">
    <citation type="submission" date="2015-06" db="UniProtKB">
        <authorList>
            <consortium name="EnsemblMetazoa"/>
        </authorList>
    </citation>
    <scope>IDENTIFICATION</scope>
</reference>
<dbReference type="STRING" id="32264.T1JQ30"/>
<evidence type="ECO:0000313" key="3">
    <source>
        <dbReference type="Proteomes" id="UP000015104"/>
    </source>
</evidence>
<dbReference type="PROSITE" id="PS50096">
    <property type="entry name" value="IQ"/>
    <property type="match status" value="2"/>
</dbReference>
<dbReference type="GO" id="GO:0005516">
    <property type="term" value="F:calmodulin binding"/>
    <property type="evidence" value="ECO:0007669"/>
    <property type="project" value="TreeGrafter"/>
</dbReference>
<dbReference type="AlphaFoldDB" id="T1JQ30"/>
<feature type="region of interest" description="Disordered" evidence="1">
    <location>
        <begin position="29"/>
        <end position="52"/>
    </location>
</feature>
<dbReference type="EMBL" id="CAEY01000437">
    <property type="status" value="NOT_ANNOTATED_CDS"/>
    <property type="molecule type" value="Genomic_DNA"/>
</dbReference>
<dbReference type="InterPro" id="IPR027417">
    <property type="entry name" value="P-loop_NTPase"/>
</dbReference>
<evidence type="ECO:0000256" key="1">
    <source>
        <dbReference type="SAM" id="MobiDB-lite"/>
    </source>
</evidence>
<dbReference type="eggNOG" id="ENOG502SAXN">
    <property type="taxonomic scope" value="Eukaryota"/>
</dbReference>
<dbReference type="EnsemblMetazoa" id="tetur01g01730.1">
    <property type="protein sequence ID" value="tetur01g01730.1"/>
    <property type="gene ID" value="tetur01g01730"/>
</dbReference>
<evidence type="ECO:0000313" key="2">
    <source>
        <dbReference type="EnsemblMetazoa" id="tetur01g01730.1"/>
    </source>
</evidence>
<dbReference type="Gene3D" id="1.20.5.190">
    <property type="match status" value="1"/>
</dbReference>
<dbReference type="CDD" id="cd23767">
    <property type="entry name" value="IQCD"/>
    <property type="match status" value="2"/>
</dbReference>
<sequence>MDIDLTDPELEKAATKIQATFKGYKVRKEVKEKTPETEEQPKEIQRSDSIDIDLNDPDVEKAATRIQATFRGYKTRREVKKD</sequence>
<dbReference type="HOGENOM" id="CLU_164978_1_0_1"/>
<dbReference type="KEGG" id="tut:107371354"/>
<dbReference type="SUPFAM" id="SSF52540">
    <property type="entry name" value="P-loop containing nucleoside triphosphate hydrolases"/>
    <property type="match status" value="1"/>
</dbReference>
<reference evidence="3" key="1">
    <citation type="submission" date="2011-08" db="EMBL/GenBank/DDBJ databases">
        <authorList>
            <person name="Rombauts S."/>
        </authorList>
    </citation>
    <scope>NUCLEOTIDE SEQUENCE</scope>
    <source>
        <strain evidence="3">London</strain>
    </source>
</reference>
<dbReference type="OrthoDB" id="252964at2759"/>
<organism evidence="2 3">
    <name type="scientific">Tetranychus urticae</name>
    <name type="common">Two-spotted spider mite</name>
    <dbReference type="NCBI Taxonomy" id="32264"/>
    <lineage>
        <taxon>Eukaryota</taxon>
        <taxon>Metazoa</taxon>
        <taxon>Ecdysozoa</taxon>
        <taxon>Arthropoda</taxon>
        <taxon>Chelicerata</taxon>
        <taxon>Arachnida</taxon>
        <taxon>Acari</taxon>
        <taxon>Acariformes</taxon>
        <taxon>Trombidiformes</taxon>
        <taxon>Prostigmata</taxon>
        <taxon>Eleutherengona</taxon>
        <taxon>Raphignathae</taxon>
        <taxon>Tetranychoidea</taxon>
        <taxon>Tetranychidae</taxon>
        <taxon>Tetranychus</taxon>
    </lineage>
</organism>
<dbReference type="GeneID" id="107371354"/>